<accession>A0ABD3XS14</accession>
<dbReference type="EMBL" id="JBJQND010000001">
    <property type="protein sequence ID" value="KAL3889011.1"/>
    <property type="molecule type" value="Genomic_DNA"/>
</dbReference>
<feature type="non-terminal residue" evidence="1">
    <location>
        <position position="75"/>
    </location>
</feature>
<organism evidence="1 2">
    <name type="scientific">Sinanodonta woodiana</name>
    <name type="common">Chinese pond mussel</name>
    <name type="synonym">Anodonta woodiana</name>
    <dbReference type="NCBI Taxonomy" id="1069815"/>
    <lineage>
        <taxon>Eukaryota</taxon>
        <taxon>Metazoa</taxon>
        <taxon>Spiralia</taxon>
        <taxon>Lophotrochozoa</taxon>
        <taxon>Mollusca</taxon>
        <taxon>Bivalvia</taxon>
        <taxon>Autobranchia</taxon>
        <taxon>Heteroconchia</taxon>
        <taxon>Palaeoheterodonta</taxon>
        <taxon>Unionida</taxon>
        <taxon>Unionoidea</taxon>
        <taxon>Unionidae</taxon>
        <taxon>Unioninae</taxon>
        <taxon>Sinanodonta</taxon>
    </lineage>
</organism>
<protein>
    <submittedName>
        <fullName evidence="1">Uncharacterized protein</fullName>
    </submittedName>
</protein>
<evidence type="ECO:0000313" key="1">
    <source>
        <dbReference type="EMBL" id="KAL3889011.1"/>
    </source>
</evidence>
<reference evidence="1 2" key="1">
    <citation type="submission" date="2024-11" db="EMBL/GenBank/DDBJ databases">
        <title>Chromosome-level genome assembly of the freshwater bivalve Anodonta woodiana.</title>
        <authorList>
            <person name="Chen X."/>
        </authorList>
    </citation>
    <scope>NUCLEOTIDE SEQUENCE [LARGE SCALE GENOMIC DNA]</scope>
    <source>
        <strain evidence="1">MN2024</strain>
        <tissue evidence="1">Gills</tissue>
    </source>
</reference>
<proteinExistence type="predicted"/>
<name>A0ABD3XS14_SINWO</name>
<comment type="caution">
    <text evidence="1">The sequence shown here is derived from an EMBL/GenBank/DDBJ whole genome shotgun (WGS) entry which is preliminary data.</text>
</comment>
<gene>
    <name evidence="1" type="ORF">ACJMK2_001370</name>
</gene>
<sequence length="75" mass="9037">MEDPEPFVHEELPYYVRDIVFLQIRENKLGLKYPSMNYVNYVERFLRMVVRNVLIGAFLPQSRPKLMSVGQYNQR</sequence>
<evidence type="ECO:0000313" key="2">
    <source>
        <dbReference type="Proteomes" id="UP001634394"/>
    </source>
</evidence>
<dbReference type="Proteomes" id="UP001634394">
    <property type="component" value="Unassembled WGS sequence"/>
</dbReference>
<dbReference type="AlphaFoldDB" id="A0ABD3XS14"/>
<keyword evidence="2" id="KW-1185">Reference proteome</keyword>